<dbReference type="Pfam" id="PF04294">
    <property type="entry name" value="VanW"/>
    <property type="match status" value="1"/>
</dbReference>
<dbReference type="RefSeq" id="WP_116480370.1">
    <property type="nucleotide sequence ID" value="NZ_QEKV01000008.1"/>
</dbReference>
<feature type="domain" description="G5" evidence="5">
    <location>
        <begin position="398"/>
        <end position="477"/>
    </location>
</feature>
<organism evidence="6 7">
    <name type="scientific">Ezakiella coagulans</name>
    <dbReference type="NCBI Taxonomy" id="46507"/>
    <lineage>
        <taxon>Bacteria</taxon>
        <taxon>Bacillati</taxon>
        <taxon>Bacillota</taxon>
        <taxon>Tissierellia</taxon>
        <taxon>Ezakiella</taxon>
    </lineage>
</organism>
<keyword evidence="2" id="KW-0175">Coiled coil</keyword>
<evidence type="ECO:0000256" key="1">
    <source>
        <dbReference type="ARBA" id="ARBA00022729"/>
    </source>
</evidence>
<evidence type="ECO:0000313" key="7">
    <source>
        <dbReference type="Proteomes" id="UP000245793"/>
    </source>
</evidence>
<accession>A0A2U1E1R2</accession>
<dbReference type="EMBL" id="QEKV01000008">
    <property type="protein sequence ID" value="PVY93894.1"/>
    <property type="molecule type" value="Genomic_DNA"/>
</dbReference>
<reference evidence="6 7" key="1">
    <citation type="submission" date="2018-04" db="EMBL/GenBank/DDBJ databases">
        <title>Genomic Encyclopedia of Type Strains, Phase IV (KMG-IV): sequencing the most valuable type-strain genomes for metagenomic binning, comparative biology and taxonomic classification.</title>
        <authorList>
            <person name="Goeker M."/>
        </authorList>
    </citation>
    <scope>NUCLEOTIDE SEQUENCE [LARGE SCALE GENOMIC DNA]</scope>
    <source>
        <strain evidence="6 7">DSM 20705</strain>
    </source>
</reference>
<evidence type="ECO:0000259" key="5">
    <source>
        <dbReference type="PROSITE" id="PS51109"/>
    </source>
</evidence>
<evidence type="ECO:0000256" key="2">
    <source>
        <dbReference type="SAM" id="Coils"/>
    </source>
</evidence>
<dbReference type="InterPro" id="IPR052913">
    <property type="entry name" value="Glycopeptide_resist_protein"/>
</dbReference>
<name>A0A2U1E1R2_9FIRM</name>
<dbReference type="InterPro" id="IPR007391">
    <property type="entry name" value="Vancomycin_resist_VanW"/>
</dbReference>
<dbReference type="InterPro" id="IPR011098">
    <property type="entry name" value="G5_dom"/>
</dbReference>
<dbReference type="SMART" id="SM01208">
    <property type="entry name" value="G5"/>
    <property type="match status" value="1"/>
</dbReference>
<keyword evidence="1" id="KW-0732">Signal</keyword>
<dbReference type="PANTHER" id="PTHR35788">
    <property type="entry name" value="EXPORTED PROTEIN-RELATED"/>
    <property type="match status" value="1"/>
</dbReference>
<comment type="caution">
    <text evidence="6">The sequence shown here is derived from an EMBL/GenBank/DDBJ whole genome shotgun (WGS) entry which is preliminary data.</text>
</comment>
<keyword evidence="4" id="KW-1133">Transmembrane helix</keyword>
<feature type="transmembrane region" description="Helical" evidence="4">
    <location>
        <begin position="7"/>
        <end position="25"/>
    </location>
</feature>
<evidence type="ECO:0000313" key="6">
    <source>
        <dbReference type="EMBL" id="PVY93894.1"/>
    </source>
</evidence>
<feature type="coiled-coil region" evidence="2">
    <location>
        <begin position="26"/>
        <end position="54"/>
    </location>
</feature>
<dbReference type="PROSITE" id="PS51109">
    <property type="entry name" value="G5"/>
    <property type="match status" value="1"/>
</dbReference>
<evidence type="ECO:0000256" key="4">
    <source>
        <dbReference type="SAM" id="Phobius"/>
    </source>
</evidence>
<proteinExistence type="predicted"/>
<feature type="region of interest" description="Disordered" evidence="3">
    <location>
        <begin position="475"/>
        <end position="503"/>
    </location>
</feature>
<dbReference type="InterPro" id="IPR022029">
    <property type="entry name" value="YoaR-like_PG-bd"/>
</dbReference>
<dbReference type="AlphaFoldDB" id="A0A2U1E1R2"/>
<gene>
    <name evidence="6" type="ORF">C7381_10828</name>
</gene>
<dbReference type="Proteomes" id="UP000245793">
    <property type="component" value="Unassembled WGS sequence"/>
</dbReference>
<dbReference type="PANTHER" id="PTHR35788:SF1">
    <property type="entry name" value="EXPORTED PROTEIN"/>
    <property type="match status" value="1"/>
</dbReference>
<keyword evidence="7" id="KW-1185">Reference proteome</keyword>
<keyword evidence="4" id="KW-0812">Transmembrane</keyword>
<keyword evidence="4" id="KW-0472">Membrane</keyword>
<evidence type="ECO:0000256" key="3">
    <source>
        <dbReference type="SAM" id="MobiDB-lite"/>
    </source>
</evidence>
<dbReference type="Gene3D" id="2.20.230.10">
    <property type="entry name" value="Resuscitation-promoting factor rpfb"/>
    <property type="match status" value="1"/>
</dbReference>
<feature type="compositionally biased region" description="Acidic residues" evidence="3">
    <location>
        <begin position="487"/>
        <end position="497"/>
    </location>
</feature>
<protein>
    <submittedName>
        <fullName evidence="6">Surface rod structure-forming protein G</fullName>
    </submittedName>
</protein>
<dbReference type="Pfam" id="PF12229">
    <property type="entry name" value="PG_binding_4"/>
    <property type="match status" value="1"/>
</dbReference>
<sequence length="503" mass="55662">MKRFIKGFIIGIIIILLVGGGFYVYKDYTDKQKIKQEEEAQRLKQEEHENLVRETLSKEVIYDGISIGGVDVSGLSKSDAESKLRDKFSGLGERKIVVYIDDSSATKTLAELGLNPNFDAAINKAYQIGRDGTEEERFNQINSLKENKENIDLSLNVDEEKVKDFVNTISANMNVVSTNSDVTFVDGKLQVGESKSGKEVDKEELLTLLNTNIKKAINENKDVSFETKTKTIEPSVNKDAIARVNGVIGTFTSNLGRGTAGRNANIVLSAKRISNIVVMPGETVSFNQKMGPITAANGYKPASTIQGGVYTDALGGGLCQTSTTLYNALVRSDVTITERHPHSIPAPYVPYGEDGAVWVGAKDLKFTNNFDFPIAITSSVNLAKNIITFTIYGDTNKKNYTVEMYSKCIEEIPFETQEKKSDELFVGETKVVKKGRPGYRYQSYKVYKNGGKLIKEVPYMKSYYPKSDQVVLVGTKTKTPDSKPTDMEDIPSEEPVETIDLLQ</sequence>
<dbReference type="Pfam" id="PF07501">
    <property type="entry name" value="G5"/>
    <property type="match status" value="1"/>
</dbReference>